<dbReference type="AlphaFoldDB" id="E0NSD5"/>
<evidence type="ECO:0000313" key="2">
    <source>
        <dbReference type="EMBL" id="EFM01991.1"/>
    </source>
</evidence>
<evidence type="ECO:0000313" key="3">
    <source>
        <dbReference type="Proteomes" id="UP000004394"/>
    </source>
</evidence>
<feature type="region of interest" description="Disordered" evidence="1">
    <location>
        <begin position="1"/>
        <end position="40"/>
    </location>
</feature>
<sequence length="110" mass="11510">MTEKKTKAGATAKKATAKSAQVEKKVPVKQKATASKKSSAQGKTVIDISAENIGFKAGDVYQALATQQKAMSVADLSKAAALNEQEVLLGMGWLFKEGKIKGDGKKVSLA</sequence>
<gene>
    <name evidence="2" type="ORF">HMPREF0658_1086</name>
</gene>
<dbReference type="Gene3D" id="1.10.10.10">
    <property type="entry name" value="Winged helix-like DNA-binding domain superfamily/Winged helix DNA-binding domain"/>
    <property type="match status" value="1"/>
</dbReference>
<reference evidence="2" key="1">
    <citation type="submission" date="2010-07" db="EMBL/GenBank/DDBJ databases">
        <authorList>
            <person name="Muzny D."/>
            <person name="Qin X."/>
            <person name="Deng J."/>
            <person name="Jiang H."/>
            <person name="Liu Y."/>
            <person name="Qu J."/>
            <person name="Song X.-Z."/>
            <person name="Zhang L."/>
            <person name="Thornton R."/>
            <person name="Coyle M."/>
            <person name="Francisco L."/>
            <person name="Jackson L."/>
            <person name="Javaid M."/>
            <person name="Korchina V."/>
            <person name="Kovar C."/>
            <person name="Mata R."/>
            <person name="Mathew T."/>
            <person name="Ngo R."/>
            <person name="Nguyen L."/>
            <person name="Nguyen N."/>
            <person name="Okwuonu G."/>
            <person name="Ongeri F."/>
            <person name="Pham C."/>
            <person name="Simmons D."/>
            <person name="Wilczek-Boney K."/>
            <person name="Hale W."/>
            <person name="Jakkamsetti A."/>
            <person name="Pham P."/>
            <person name="Ruth R."/>
            <person name="San Lucas F."/>
            <person name="Warren J."/>
            <person name="Zhang J."/>
            <person name="Zhao Z."/>
            <person name="Zhou C."/>
            <person name="Zhu D."/>
            <person name="Lee S."/>
            <person name="Bess C."/>
            <person name="Blankenburg K."/>
            <person name="Forbes L."/>
            <person name="Fu Q."/>
            <person name="Gubbala S."/>
            <person name="Hirani K."/>
            <person name="Jayaseelan J.C."/>
            <person name="Lara F."/>
            <person name="Munidasa M."/>
            <person name="Palculict T."/>
            <person name="Patil S."/>
            <person name="Pu L.-L."/>
            <person name="Saada N."/>
            <person name="Tang L."/>
            <person name="Weissenberger G."/>
            <person name="Zhu Y."/>
            <person name="Hemphill L."/>
            <person name="Shang Y."/>
            <person name="Youmans B."/>
            <person name="Ayvaz T."/>
            <person name="Ross M."/>
            <person name="Santibanez J."/>
            <person name="Aqrawi P."/>
            <person name="Gross S."/>
            <person name="Joshi V."/>
            <person name="Fowler G."/>
            <person name="Nazareth L."/>
            <person name="Reid J."/>
            <person name="Worley K."/>
            <person name="Petrosino J."/>
            <person name="Highlander S."/>
            <person name="Gibbs R."/>
        </authorList>
    </citation>
    <scope>NUCLEOTIDE SEQUENCE [LARGE SCALE GENOMIC DNA]</scope>
    <source>
        <strain evidence="2">DSM 16973</strain>
    </source>
</reference>
<dbReference type="RefSeq" id="WP_006949054.1">
    <property type="nucleotide sequence ID" value="NZ_GL397214.1"/>
</dbReference>
<dbReference type="Proteomes" id="UP000004394">
    <property type="component" value="Unassembled WGS sequence"/>
</dbReference>
<proteinExistence type="predicted"/>
<evidence type="ECO:0000256" key="1">
    <source>
        <dbReference type="SAM" id="MobiDB-lite"/>
    </source>
</evidence>
<dbReference type="InterPro" id="IPR036388">
    <property type="entry name" value="WH-like_DNA-bd_sf"/>
</dbReference>
<feature type="compositionally biased region" description="Low complexity" evidence="1">
    <location>
        <begin position="29"/>
        <end position="40"/>
    </location>
</feature>
<dbReference type="Pfam" id="PF10771">
    <property type="entry name" value="DUF2582"/>
    <property type="match status" value="1"/>
</dbReference>
<dbReference type="HOGENOM" id="CLU_2344300_0_0_10"/>
<protein>
    <recommendedName>
        <fullName evidence="4">Winged helix-turn-helix domain</fullName>
    </recommendedName>
</protein>
<keyword evidence="3" id="KW-1185">Reference proteome</keyword>
<dbReference type="eggNOG" id="ENOG50341G3">
    <property type="taxonomic scope" value="Bacteria"/>
</dbReference>
<dbReference type="STRING" id="862515.HMPREF0658_1086"/>
<organism evidence="2 3">
    <name type="scientific">Hoylesella marshii DSM 16973 = JCM 13450</name>
    <dbReference type="NCBI Taxonomy" id="862515"/>
    <lineage>
        <taxon>Bacteria</taxon>
        <taxon>Pseudomonadati</taxon>
        <taxon>Bacteroidota</taxon>
        <taxon>Bacteroidia</taxon>
        <taxon>Bacteroidales</taxon>
        <taxon>Prevotellaceae</taxon>
        <taxon>Hoylesella</taxon>
    </lineage>
</organism>
<evidence type="ECO:0008006" key="4">
    <source>
        <dbReference type="Google" id="ProtNLM"/>
    </source>
</evidence>
<comment type="caution">
    <text evidence="2">The sequence shown here is derived from an EMBL/GenBank/DDBJ whole genome shotgun (WGS) entry which is preliminary data.</text>
</comment>
<dbReference type="InterPro" id="IPR019707">
    <property type="entry name" value="DUF2582"/>
</dbReference>
<dbReference type="EMBL" id="AEEI01000035">
    <property type="protein sequence ID" value="EFM01991.1"/>
    <property type="molecule type" value="Genomic_DNA"/>
</dbReference>
<feature type="compositionally biased region" description="Low complexity" evidence="1">
    <location>
        <begin position="8"/>
        <end position="20"/>
    </location>
</feature>
<dbReference type="BioCyc" id="PMAR862515-HMP:GMOO-1103-MONOMER"/>
<name>E0NSD5_9BACT</name>
<accession>E0NSD5</accession>